<dbReference type="HOGENOM" id="CLU_025996_0_0_7"/>
<dbReference type="STRING" id="177439.DP2580"/>
<evidence type="ECO:0000259" key="1">
    <source>
        <dbReference type="Pfam" id="PF00535"/>
    </source>
</evidence>
<dbReference type="InterPro" id="IPR029044">
    <property type="entry name" value="Nucleotide-diphossugar_trans"/>
</dbReference>
<feature type="domain" description="Glycosyltransferase 2-like" evidence="1">
    <location>
        <begin position="7"/>
        <end position="114"/>
    </location>
</feature>
<sequence length="285" mass="32912">MNFAPISVVIPTYNRDQYLVRAIDSVLRQSLRVAEIVIVDDGSTDGSEALIRQKKAEQGVPIRYIYQKNQGPAAARNNGLQHASSDYIAYLDSDDHWHKKKIEKQYGALCAQPEMRISHTYEKWLRRGEHLNQKKKHIPGHGDIFAHCLQLCAVGMSTVMLHRSIFSEVGLFDEGMRCCEDYDFWLRVSCRYPFLLVDERLTIKEGGRDDQVSYQYRVGMDRLRIDALERLLLSARLNPAQELLARRELVRKAHIFGEGAVRHGQEEIGLHYLQLADKYQLQEKN</sequence>
<dbReference type="Pfam" id="PF00535">
    <property type="entry name" value="Glycos_transf_2"/>
    <property type="match status" value="1"/>
</dbReference>
<dbReference type="SUPFAM" id="SSF53448">
    <property type="entry name" value="Nucleotide-diphospho-sugar transferases"/>
    <property type="match status" value="1"/>
</dbReference>
<dbReference type="PANTHER" id="PTHR43685:SF2">
    <property type="entry name" value="GLYCOSYLTRANSFERASE 2-LIKE DOMAIN-CONTAINING PROTEIN"/>
    <property type="match status" value="1"/>
</dbReference>
<dbReference type="KEGG" id="dps:DP2580"/>
<keyword evidence="2" id="KW-0808">Transferase</keyword>
<dbReference type="Proteomes" id="UP000000602">
    <property type="component" value="Chromosome"/>
</dbReference>
<dbReference type="EMBL" id="CR522870">
    <property type="protein sequence ID" value="CAG37309.1"/>
    <property type="molecule type" value="Genomic_DNA"/>
</dbReference>
<dbReference type="Gene3D" id="3.90.550.10">
    <property type="entry name" value="Spore Coat Polysaccharide Biosynthesis Protein SpsA, Chain A"/>
    <property type="match status" value="1"/>
</dbReference>
<dbReference type="InterPro" id="IPR050834">
    <property type="entry name" value="Glycosyltransf_2"/>
</dbReference>
<dbReference type="AlphaFoldDB" id="Q6AK17"/>
<dbReference type="InterPro" id="IPR001173">
    <property type="entry name" value="Glyco_trans_2-like"/>
</dbReference>
<dbReference type="RefSeq" id="WP_011189821.1">
    <property type="nucleotide sequence ID" value="NC_006138.1"/>
</dbReference>
<dbReference type="CAZy" id="GT2">
    <property type="family name" value="Glycosyltransferase Family 2"/>
</dbReference>
<name>Q6AK17_DESPS</name>
<keyword evidence="3" id="KW-1185">Reference proteome</keyword>
<dbReference type="eggNOG" id="COG0463">
    <property type="taxonomic scope" value="Bacteria"/>
</dbReference>
<dbReference type="PANTHER" id="PTHR43685">
    <property type="entry name" value="GLYCOSYLTRANSFERASE"/>
    <property type="match status" value="1"/>
</dbReference>
<organism evidence="2 3">
    <name type="scientific">Desulfotalea psychrophila (strain LSv54 / DSM 12343)</name>
    <dbReference type="NCBI Taxonomy" id="177439"/>
    <lineage>
        <taxon>Bacteria</taxon>
        <taxon>Pseudomonadati</taxon>
        <taxon>Thermodesulfobacteriota</taxon>
        <taxon>Desulfobulbia</taxon>
        <taxon>Desulfobulbales</taxon>
        <taxon>Desulfocapsaceae</taxon>
        <taxon>Desulfotalea</taxon>
    </lineage>
</organism>
<gene>
    <name evidence="2" type="ordered locus">DP2580</name>
</gene>
<protein>
    <submittedName>
        <fullName evidence="2">Related to glycosyl transferase</fullName>
    </submittedName>
</protein>
<evidence type="ECO:0000313" key="2">
    <source>
        <dbReference type="EMBL" id="CAG37309.1"/>
    </source>
</evidence>
<evidence type="ECO:0000313" key="3">
    <source>
        <dbReference type="Proteomes" id="UP000000602"/>
    </source>
</evidence>
<dbReference type="GO" id="GO:0016740">
    <property type="term" value="F:transferase activity"/>
    <property type="evidence" value="ECO:0007669"/>
    <property type="project" value="UniProtKB-KW"/>
</dbReference>
<reference evidence="3" key="1">
    <citation type="journal article" date="2004" name="Environ. Microbiol.">
        <title>The genome of Desulfotalea psychrophila, a sulfate-reducing bacterium from permanently cold Arctic sediments.</title>
        <authorList>
            <person name="Rabus R."/>
            <person name="Ruepp A."/>
            <person name="Frickey T."/>
            <person name="Rattei T."/>
            <person name="Fartmann B."/>
            <person name="Stark M."/>
            <person name="Bauer M."/>
            <person name="Zibat A."/>
            <person name="Lombardot T."/>
            <person name="Becker I."/>
            <person name="Amann J."/>
            <person name="Gellner K."/>
            <person name="Teeling H."/>
            <person name="Leuschner W.D."/>
            <person name="Gloeckner F.-O."/>
            <person name="Lupas A.N."/>
            <person name="Amann R."/>
            <person name="Klenk H.-P."/>
        </authorList>
    </citation>
    <scope>NUCLEOTIDE SEQUENCE [LARGE SCALE GENOMIC DNA]</scope>
    <source>
        <strain evidence="3">DSM 12343 / LSv54</strain>
    </source>
</reference>
<accession>Q6AK17</accession>
<dbReference type="CDD" id="cd00761">
    <property type="entry name" value="Glyco_tranf_GTA_type"/>
    <property type="match status" value="1"/>
</dbReference>
<proteinExistence type="predicted"/>
<dbReference type="OrthoDB" id="5291101at2"/>